<feature type="region of interest" description="Disordered" evidence="1">
    <location>
        <begin position="95"/>
        <end position="157"/>
    </location>
</feature>
<dbReference type="RefSeq" id="WP_067556725.1">
    <property type="nucleotide sequence ID" value="NZ_CAJTBG010000030.1"/>
</dbReference>
<dbReference type="Proteomes" id="UP000069771">
    <property type="component" value="Chromosome"/>
</dbReference>
<sequence>MAKLSRTQKYQELRDHLDEETTQAQATPVKAARLSRVQSSSNSLPHAAKAYFPHEETAPKPAEPDLPTSPVIDELLGEVKQYNIDNGNRYTDDTQINILKQLDQPETDKERRKAHVLPMEEPREDFGSTMKMPRTTREITLNLEEPKEEEPAARETLLEKTANRRIVLTAGDIRADEFEENDQLDVLTTRKPEPETHPVRKEKAETPRKKKKKKKVRPAAAAGIKKESSSSRNRKPGDTEDMPSAKMRIRVEDYDEELPARKQKNSSRTLNIVLFLLIVALIVAISFMVYFVRSLGAL</sequence>
<dbReference type="EMBL" id="MPJZ01000045">
    <property type="protein sequence ID" value="OLU45725.1"/>
    <property type="molecule type" value="Genomic_DNA"/>
</dbReference>
<organism evidence="3 5">
    <name type="scientific">Faecalibaculum rodentium</name>
    <dbReference type="NCBI Taxonomy" id="1702221"/>
    <lineage>
        <taxon>Bacteria</taxon>
        <taxon>Bacillati</taxon>
        <taxon>Bacillota</taxon>
        <taxon>Erysipelotrichia</taxon>
        <taxon>Erysipelotrichales</taxon>
        <taxon>Erysipelotrichaceae</taxon>
        <taxon>Faecalibaculum</taxon>
    </lineage>
</organism>
<feature type="compositionally biased region" description="Basic and acidic residues" evidence="1">
    <location>
        <begin position="9"/>
        <end position="19"/>
    </location>
</feature>
<feature type="region of interest" description="Disordered" evidence="1">
    <location>
        <begin position="1"/>
        <end position="70"/>
    </location>
</feature>
<evidence type="ECO:0000313" key="3">
    <source>
        <dbReference type="EMBL" id="AMK54413.1"/>
    </source>
</evidence>
<evidence type="ECO:0000256" key="2">
    <source>
        <dbReference type="SAM" id="Phobius"/>
    </source>
</evidence>
<feature type="region of interest" description="Disordered" evidence="1">
    <location>
        <begin position="183"/>
        <end position="250"/>
    </location>
</feature>
<name>A0A140DUT6_9FIRM</name>
<keyword evidence="2" id="KW-0812">Transmembrane</keyword>
<protein>
    <submittedName>
        <fullName evidence="3">Uncharacterized protein</fullName>
    </submittedName>
</protein>
<gene>
    <name evidence="3" type="ORF">AALO17_12790</name>
    <name evidence="4" type="ORF">BO223_04340</name>
</gene>
<reference evidence="3 5" key="1">
    <citation type="journal article" date="2016" name="Gut Pathog.">
        <title>Whole genome sequencing of "Faecalibaculum rodentium" ALO17, isolated from C57BL/6J laboratory mouse feces.</title>
        <authorList>
            <person name="Lim S."/>
            <person name="Chang D.H."/>
            <person name="Ahn S."/>
            <person name="Kim B.C."/>
        </authorList>
    </citation>
    <scope>NUCLEOTIDE SEQUENCE [LARGE SCALE GENOMIC DNA]</scope>
    <source>
        <strain evidence="3 5">Alo17</strain>
    </source>
</reference>
<reference evidence="4 6" key="2">
    <citation type="submission" date="2016-11" db="EMBL/GenBank/DDBJ databases">
        <title>Description of two novel members of the family Erysipelotrichaceae: Ileibacterium lipovorans gen. nov., sp. nov. and Dubosiella newyorkensis, gen. nov., sp. nov.</title>
        <authorList>
            <person name="Cox L.M."/>
            <person name="Sohn J."/>
            <person name="Tyrrell K.L."/>
            <person name="Citron D.M."/>
            <person name="Lawson P.A."/>
            <person name="Patel N.B."/>
            <person name="Iizumi T."/>
            <person name="Perez-Perez G.I."/>
            <person name="Goldstein E.J."/>
            <person name="Blaser M.J."/>
        </authorList>
    </citation>
    <scope>NUCLEOTIDE SEQUENCE [LARGE SCALE GENOMIC DNA]</scope>
    <source>
        <strain evidence="4 6">NYU-BL-K8</strain>
    </source>
</reference>
<evidence type="ECO:0000313" key="4">
    <source>
        <dbReference type="EMBL" id="OLU45725.1"/>
    </source>
</evidence>
<dbReference type="EMBL" id="CP011391">
    <property type="protein sequence ID" value="AMK54413.1"/>
    <property type="molecule type" value="Genomic_DNA"/>
</dbReference>
<dbReference type="Proteomes" id="UP000186758">
    <property type="component" value="Unassembled WGS sequence"/>
</dbReference>
<dbReference type="GeneID" id="78478006"/>
<evidence type="ECO:0000313" key="6">
    <source>
        <dbReference type="Proteomes" id="UP000186758"/>
    </source>
</evidence>
<feature type="compositionally biased region" description="Basic and acidic residues" evidence="1">
    <location>
        <begin position="188"/>
        <end position="207"/>
    </location>
</feature>
<feature type="transmembrane region" description="Helical" evidence="2">
    <location>
        <begin position="270"/>
        <end position="292"/>
    </location>
</feature>
<dbReference type="STRING" id="1702221.AALO17_12790"/>
<feature type="compositionally biased region" description="Basic residues" evidence="1">
    <location>
        <begin position="208"/>
        <end position="217"/>
    </location>
</feature>
<evidence type="ECO:0000313" key="5">
    <source>
        <dbReference type="Proteomes" id="UP000069771"/>
    </source>
</evidence>
<keyword evidence="2" id="KW-0472">Membrane</keyword>
<keyword evidence="5" id="KW-1185">Reference proteome</keyword>
<accession>A0A140DUT6</accession>
<keyword evidence="2" id="KW-1133">Transmembrane helix</keyword>
<dbReference type="OrthoDB" id="1770898at2"/>
<proteinExistence type="predicted"/>
<dbReference type="AlphaFoldDB" id="A0A140DUT6"/>
<dbReference type="KEGG" id="fro:AALO17_12790"/>
<evidence type="ECO:0000256" key="1">
    <source>
        <dbReference type="SAM" id="MobiDB-lite"/>
    </source>
</evidence>